<dbReference type="PANTHER" id="PTHR15696:SF40">
    <property type="entry name" value="NONSENSE-MEDIATED MRNA DECAY FACTOR"/>
    <property type="match status" value="1"/>
</dbReference>
<dbReference type="InterPro" id="IPR018834">
    <property type="entry name" value="DNA/RNA-bd_Est1-type"/>
</dbReference>
<name>G3VCZ2_SARHA</name>
<dbReference type="PANTHER" id="PTHR15696">
    <property type="entry name" value="SMG-7 SUPPRESSOR WITH MORPHOLOGICAL EFFECT ON GENITALIA PROTEIN 7"/>
    <property type="match status" value="1"/>
</dbReference>
<dbReference type="GO" id="GO:0070034">
    <property type="term" value="F:telomerase RNA binding"/>
    <property type="evidence" value="ECO:0007669"/>
    <property type="project" value="TreeGrafter"/>
</dbReference>
<dbReference type="SUPFAM" id="SSF48452">
    <property type="entry name" value="TPR-like"/>
    <property type="match status" value="1"/>
</dbReference>
<evidence type="ECO:0000259" key="4">
    <source>
        <dbReference type="Pfam" id="PF10374"/>
    </source>
</evidence>
<dbReference type="GO" id="GO:0000184">
    <property type="term" value="P:nuclear-transcribed mRNA catabolic process, nonsense-mediated decay"/>
    <property type="evidence" value="ECO:0007669"/>
    <property type="project" value="UniProtKB-KW"/>
</dbReference>
<dbReference type="Ensembl" id="ENSSHAT00000038715.1">
    <property type="protein sequence ID" value="ENSSHAP00000026571.1"/>
    <property type="gene ID" value="ENSSHAG00000000935.2"/>
</dbReference>
<dbReference type="InterPro" id="IPR045153">
    <property type="entry name" value="Est1/Ebs1-like"/>
</dbReference>
<dbReference type="GO" id="GO:0042162">
    <property type="term" value="F:telomeric DNA binding"/>
    <property type="evidence" value="ECO:0007669"/>
    <property type="project" value="TreeGrafter"/>
</dbReference>
<dbReference type="HOGENOM" id="CLU_011872_1_0_1"/>
<dbReference type="Ensembl" id="ENSSHAT00000001060.2">
    <property type="protein sequence ID" value="ENSSHAP00000001046.2"/>
    <property type="gene ID" value="ENSSHAG00000000935.2"/>
</dbReference>
<evidence type="ECO:0000256" key="1">
    <source>
        <dbReference type="ARBA" id="ARBA00023161"/>
    </source>
</evidence>
<evidence type="ECO:0000313" key="6">
    <source>
        <dbReference type="Proteomes" id="UP000007648"/>
    </source>
</evidence>
<proteinExistence type="predicted"/>
<feature type="compositionally biased region" description="Acidic residues" evidence="2">
    <location>
        <begin position="443"/>
        <end position="455"/>
    </location>
</feature>
<dbReference type="GeneTree" id="ENSGT00940000154566"/>
<dbReference type="eggNOG" id="KOG2162">
    <property type="taxonomic scope" value="Eukaryota"/>
</dbReference>
<dbReference type="GO" id="GO:0005697">
    <property type="term" value="C:telomerase holoenzyme complex"/>
    <property type="evidence" value="ECO:0007669"/>
    <property type="project" value="TreeGrafter"/>
</dbReference>
<sequence>MEPNETTKLLLKLVESAEQLDALLTRETAHQEVFQPHNTALRSQLEQFAVELILLSPGDYGRAAEELLWTKVYYDLKSLRKIKGALVDRESPEGAYREHFKNGIHVYHRLFFSVQAQFDLKLDNYIYWPSSQPWSQAKRAGSPSVEEMDWARKFCHRCLLRIGDLYHYLKDFTDSGEKQAKRYYYRALSLLPDMGLPFMHLATLSGAKFYYVEATCFYQCCLYSKVPHAGAILGLEQIYLEIEEEYRRLPRGPQGKLGPEQKAREDVGRLLVSFVYLQSLLTPNGRRHPELESLCESVLDDLELCLSYLSIQEGQGWARGPGAEQKRGSLLPNQVVFQMVILCLLTLENLKKAKSEVSKTALSFSLMFFSLIVRLLGWNIQAALQRRLAPGREERLEPKTEKPWLEEAWPELPAPQRASVNAGELSGSEREPRFSVAPPGPEDSWEDSEPMDISEPDGTWDSYRVLDDSEDSGDVSFCSLPDSDSSFSEGLSREREVERPSEEDAIGSSWTLPNAQALQERLEILCAEGLLPALRVILQWLASQPAL</sequence>
<feature type="domain" description="Telomerase activating protein Est1-like N-terminal" evidence="4">
    <location>
        <begin position="64"/>
        <end position="170"/>
    </location>
</feature>
<dbReference type="InterPro" id="IPR011990">
    <property type="entry name" value="TPR-like_helical_dom_sf"/>
</dbReference>
<keyword evidence="6" id="KW-1185">Reference proteome</keyword>
<keyword evidence="1" id="KW-0866">Nonsense-mediated mRNA decay</keyword>
<organism evidence="5 6">
    <name type="scientific">Sarcophilus harrisii</name>
    <name type="common">Tasmanian devil</name>
    <name type="synonym">Sarcophilus laniarius</name>
    <dbReference type="NCBI Taxonomy" id="9305"/>
    <lineage>
        <taxon>Eukaryota</taxon>
        <taxon>Metazoa</taxon>
        <taxon>Chordata</taxon>
        <taxon>Craniata</taxon>
        <taxon>Vertebrata</taxon>
        <taxon>Euteleostomi</taxon>
        <taxon>Mammalia</taxon>
        <taxon>Metatheria</taxon>
        <taxon>Dasyuromorphia</taxon>
        <taxon>Dasyuridae</taxon>
        <taxon>Sarcophilus</taxon>
    </lineage>
</organism>
<evidence type="ECO:0000313" key="5">
    <source>
        <dbReference type="Ensembl" id="ENSSHAP00000001046.2"/>
    </source>
</evidence>
<protein>
    <recommendedName>
        <fullName evidence="7">SMG5 nonsense mediated mRNA decay factor</fullName>
    </recommendedName>
</protein>
<reference evidence="5" key="2">
    <citation type="submission" date="2025-05" db="UniProtKB">
        <authorList>
            <consortium name="Ensembl"/>
        </authorList>
    </citation>
    <scope>IDENTIFICATION</scope>
</reference>
<reference evidence="5 6" key="1">
    <citation type="journal article" date="2011" name="Proc. Natl. Acad. Sci. U.S.A.">
        <title>Genetic diversity and population structure of the endangered marsupial Sarcophilus harrisii (Tasmanian devil).</title>
        <authorList>
            <person name="Miller W."/>
            <person name="Hayes V.M."/>
            <person name="Ratan A."/>
            <person name="Petersen D.C."/>
            <person name="Wittekindt N.E."/>
            <person name="Miller J."/>
            <person name="Walenz B."/>
            <person name="Knight J."/>
            <person name="Qi J."/>
            <person name="Zhao F."/>
            <person name="Wang Q."/>
            <person name="Bedoya-Reina O.C."/>
            <person name="Katiyar N."/>
            <person name="Tomsho L.P."/>
            <person name="Kasson L.M."/>
            <person name="Hardie R.A."/>
            <person name="Woodbridge P."/>
            <person name="Tindall E.A."/>
            <person name="Bertelsen M.F."/>
            <person name="Dixon D."/>
            <person name="Pyecroft S."/>
            <person name="Helgen K.M."/>
            <person name="Lesk A.M."/>
            <person name="Pringle T.H."/>
            <person name="Patterson N."/>
            <person name="Zhang Y."/>
            <person name="Kreiss A."/>
            <person name="Woods G.M."/>
            <person name="Jones M.E."/>
            <person name="Schuster S.C."/>
        </authorList>
    </citation>
    <scope>NUCLEOTIDE SEQUENCE [LARGE SCALE GENOMIC DNA]</scope>
</reference>
<dbReference type="Gene3D" id="1.25.40.10">
    <property type="entry name" value="Tetratricopeptide repeat domain"/>
    <property type="match status" value="1"/>
</dbReference>
<evidence type="ECO:0000259" key="3">
    <source>
        <dbReference type="Pfam" id="PF10373"/>
    </source>
</evidence>
<dbReference type="Pfam" id="PF10373">
    <property type="entry name" value="EST1_DNA_bind"/>
    <property type="match status" value="1"/>
</dbReference>
<feature type="domain" description="DNA/RNA-binding" evidence="3">
    <location>
        <begin position="180"/>
        <end position="381"/>
    </location>
</feature>
<dbReference type="InterPro" id="IPR019458">
    <property type="entry name" value="Est1-like_N"/>
</dbReference>
<dbReference type="Proteomes" id="UP000007648">
    <property type="component" value="Unassembled WGS sequence"/>
</dbReference>
<accession>G3VCZ2</accession>
<evidence type="ECO:0008006" key="7">
    <source>
        <dbReference type="Google" id="ProtNLM"/>
    </source>
</evidence>
<dbReference type="Pfam" id="PF10374">
    <property type="entry name" value="EST1"/>
    <property type="match status" value="1"/>
</dbReference>
<dbReference type="AlphaFoldDB" id="G3VCZ2"/>
<feature type="compositionally biased region" description="Basic and acidic residues" evidence="2">
    <location>
        <begin position="393"/>
        <end position="405"/>
    </location>
</feature>
<evidence type="ECO:0000256" key="2">
    <source>
        <dbReference type="SAM" id="MobiDB-lite"/>
    </source>
</evidence>
<feature type="region of interest" description="Disordered" evidence="2">
    <location>
        <begin position="393"/>
        <end position="507"/>
    </location>
</feature>
<dbReference type="STRING" id="9305.ENSSHAP00000001046"/>
<feature type="compositionally biased region" description="Basic and acidic residues" evidence="2">
    <location>
        <begin position="491"/>
        <end position="502"/>
    </location>
</feature>